<accession>A0ABC9NSA9</accession>
<sequence>MVRTNKPDHHFAVHSRLLEVSQPYSFSQFKACTRFTPAHL</sequence>
<evidence type="ECO:0000313" key="1">
    <source>
        <dbReference type="EMBL" id="EDS93186.1"/>
    </source>
</evidence>
<comment type="caution">
    <text evidence="1">The sequence shown here is derived from an EMBL/GenBank/DDBJ whole genome shotgun (WGS) entry which is preliminary data.</text>
</comment>
<proteinExistence type="predicted"/>
<dbReference type="EMBL" id="ABKX01000002">
    <property type="protein sequence ID" value="EDS93186.1"/>
    <property type="molecule type" value="Genomic_DNA"/>
</dbReference>
<organism evidence="1 2">
    <name type="scientific">Escherichia albertii (strain TW07627)</name>
    <dbReference type="NCBI Taxonomy" id="502347"/>
    <lineage>
        <taxon>Bacteria</taxon>
        <taxon>Pseudomonadati</taxon>
        <taxon>Pseudomonadota</taxon>
        <taxon>Gammaproteobacteria</taxon>
        <taxon>Enterobacterales</taxon>
        <taxon>Enterobacteriaceae</taxon>
        <taxon>Escherichia</taxon>
    </lineage>
</organism>
<evidence type="ECO:0000313" key="2">
    <source>
        <dbReference type="Proteomes" id="UP000003042"/>
    </source>
</evidence>
<gene>
    <name evidence="1" type="ORF">ESCAB7627_4210</name>
</gene>
<protein>
    <submittedName>
        <fullName evidence="1">Uncharacterized protein</fullName>
    </submittedName>
</protein>
<name>A0ABC9NSA9_ESCAT</name>
<reference evidence="1 2" key="1">
    <citation type="submission" date="2008-02" db="EMBL/GenBank/DDBJ databases">
        <title>Annotation of Escherichia albertii TW07627.</title>
        <authorList>
            <person name="Sutton G."/>
            <person name="Whittam T.S."/>
            <person name="Sebastian Y."/>
        </authorList>
    </citation>
    <scope>NUCLEOTIDE SEQUENCE [LARGE SCALE GENOMIC DNA]</scope>
    <source>
        <strain evidence="1 2">TW07627</strain>
    </source>
</reference>
<dbReference type="Proteomes" id="UP000003042">
    <property type="component" value="Unassembled WGS sequence"/>
</dbReference>
<dbReference type="AlphaFoldDB" id="A0ABC9NSA9"/>